<evidence type="ECO:0000313" key="8">
    <source>
        <dbReference type="Proteomes" id="UP000449906"/>
    </source>
</evidence>
<dbReference type="CDD" id="cd06170">
    <property type="entry name" value="LuxR_C_like"/>
    <property type="match status" value="1"/>
</dbReference>
<dbReference type="PANTHER" id="PTHR43214:SF24">
    <property type="entry name" value="TRANSCRIPTIONAL REGULATORY PROTEIN NARL-RELATED"/>
    <property type="match status" value="1"/>
</dbReference>
<name>A0A7J5DXI2_NOCSI</name>
<dbReference type="SMART" id="SM00421">
    <property type="entry name" value="HTH_LUXR"/>
    <property type="match status" value="1"/>
</dbReference>
<dbReference type="InterPro" id="IPR016032">
    <property type="entry name" value="Sig_transdc_resp-reg_C-effctor"/>
</dbReference>
<keyword evidence="1" id="KW-0805">Transcription regulation</keyword>
<proteinExistence type="predicted"/>
<evidence type="ECO:0000256" key="1">
    <source>
        <dbReference type="ARBA" id="ARBA00023015"/>
    </source>
</evidence>
<dbReference type="PANTHER" id="PTHR43214">
    <property type="entry name" value="TWO-COMPONENT RESPONSE REGULATOR"/>
    <property type="match status" value="1"/>
</dbReference>
<evidence type="ECO:0000259" key="5">
    <source>
        <dbReference type="PROSITE" id="PS50043"/>
    </source>
</evidence>
<dbReference type="PRINTS" id="PR00038">
    <property type="entry name" value="HTHLUXR"/>
</dbReference>
<protein>
    <submittedName>
        <fullName evidence="7">Response regulator transcription factor</fullName>
    </submittedName>
</protein>
<dbReference type="AlphaFoldDB" id="A0A7J5DXI2"/>
<dbReference type="EMBL" id="WBVM01000001">
    <property type="protein sequence ID" value="KAB2810732.1"/>
    <property type="molecule type" value="Genomic_DNA"/>
</dbReference>
<dbReference type="InterPro" id="IPR039420">
    <property type="entry name" value="WalR-like"/>
</dbReference>
<dbReference type="GO" id="GO:0006355">
    <property type="term" value="P:regulation of DNA-templated transcription"/>
    <property type="evidence" value="ECO:0007669"/>
    <property type="project" value="InterPro"/>
</dbReference>
<dbReference type="SUPFAM" id="SSF52172">
    <property type="entry name" value="CheY-like"/>
    <property type="match status" value="1"/>
</dbReference>
<evidence type="ECO:0000259" key="6">
    <source>
        <dbReference type="PROSITE" id="PS50110"/>
    </source>
</evidence>
<dbReference type="Pfam" id="PF00196">
    <property type="entry name" value="GerE"/>
    <property type="match status" value="1"/>
</dbReference>
<evidence type="ECO:0000313" key="7">
    <source>
        <dbReference type="EMBL" id="KAB2810732.1"/>
    </source>
</evidence>
<keyword evidence="3" id="KW-0804">Transcription</keyword>
<dbReference type="Proteomes" id="UP000449906">
    <property type="component" value="Unassembled WGS sequence"/>
</dbReference>
<dbReference type="InterPro" id="IPR001789">
    <property type="entry name" value="Sig_transdc_resp-reg_receiver"/>
</dbReference>
<keyword evidence="2" id="KW-0238">DNA-binding</keyword>
<dbReference type="InterPro" id="IPR000792">
    <property type="entry name" value="Tscrpt_reg_LuxR_C"/>
</dbReference>
<evidence type="ECO:0000256" key="2">
    <source>
        <dbReference type="ARBA" id="ARBA00023125"/>
    </source>
</evidence>
<keyword evidence="4" id="KW-0597">Phosphoprotein</keyword>
<organism evidence="7 8">
    <name type="scientific">Nocardioides simplex</name>
    <name type="common">Arthrobacter simplex</name>
    <dbReference type="NCBI Taxonomy" id="2045"/>
    <lineage>
        <taxon>Bacteria</taxon>
        <taxon>Bacillati</taxon>
        <taxon>Actinomycetota</taxon>
        <taxon>Actinomycetes</taxon>
        <taxon>Propionibacteriales</taxon>
        <taxon>Nocardioidaceae</taxon>
        <taxon>Pimelobacter</taxon>
    </lineage>
</organism>
<dbReference type="Gene3D" id="3.40.50.2300">
    <property type="match status" value="1"/>
</dbReference>
<dbReference type="InterPro" id="IPR011006">
    <property type="entry name" value="CheY-like_superfamily"/>
</dbReference>
<evidence type="ECO:0000256" key="3">
    <source>
        <dbReference type="ARBA" id="ARBA00023163"/>
    </source>
</evidence>
<feature type="domain" description="HTH luxR-type" evidence="5">
    <location>
        <begin position="149"/>
        <end position="214"/>
    </location>
</feature>
<gene>
    <name evidence="7" type="ORF">F9L07_01890</name>
</gene>
<feature type="modified residue" description="4-aspartylphosphate" evidence="4">
    <location>
        <position position="57"/>
    </location>
</feature>
<accession>A0A7J5DXI2</accession>
<sequence length="230" mass="24364">MRVTIIDHHMLFADSLSLVLEDAGYVVSEVEPWQPDACLAGILAKSLRSAARLVLLDESLGRLGDSTRLIAPLAAAGAAVVVLVESDGRDRWGRALEQGARGVLHKACTLDEVVATAERVRDGVPLMSPGERAALVASARAEREERRAIRARLGRLTRRESEILGALMTGATVGEIARASFVSQATVRTQVKAILAKLETSSQLAAVGAAHRVGWQPPAPVAGDGHARFG</sequence>
<dbReference type="RefSeq" id="WP_151578131.1">
    <property type="nucleotide sequence ID" value="NZ_CP182503.1"/>
</dbReference>
<feature type="domain" description="Response regulatory" evidence="6">
    <location>
        <begin position="2"/>
        <end position="121"/>
    </location>
</feature>
<dbReference type="SUPFAM" id="SSF46894">
    <property type="entry name" value="C-terminal effector domain of the bipartite response regulators"/>
    <property type="match status" value="1"/>
</dbReference>
<dbReference type="GO" id="GO:0000160">
    <property type="term" value="P:phosphorelay signal transduction system"/>
    <property type="evidence" value="ECO:0007669"/>
    <property type="project" value="InterPro"/>
</dbReference>
<dbReference type="GO" id="GO:0003677">
    <property type="term" value="F:DNA binding"/>
    <property type="evidence" value="ECO:0007669"/>
    <property type="project" value="UniProtKB-KW"/>
</dbReference>
<reference evidence="7 8" key="1">
    <citation type="submission" date="2019-09" db="EMBL/GenBank/DDBJ databases">
        <title>Pimelobacter sp. isolated from Paulinella.</title>
        <authorList>
            <person name="Jeong S.E."/>
        </authorList>
    </citation>
    <scope>NUCLEOTIDE SEQUENCE [LARGE SCALE GENOMIC DNA]</scope>
    <source>
        <strain evidence="7 8">Pch-N</strain>
    </source>
</reference>
<dbReference type="PROSITE" id="PS50110">
    <property type="entry name" value="RESPONSE_REGULATORY"/>
    <property type="match status" value="1"/>
</dbReference>
<dbReference type="PROSITE" id="PS50043">
    <property type="entry name" value="HTH_LUXR_2"/>
    <property type="match status" value="1"/>
</dbReference>
<comment type="caution">
    <text evidence="7">The sequence shown here is derived from an EMBL/GenBank/DDBJ whole genome shotgun (WGS) entry which is preliminary data.</text>
</comment>
<evidence type="ECO:0000256" key="4">
    <source>
        <dbReference type="PROSITE-ProRule" id="PRU00169"/>
    </source>
</evidence>